<keyword evidence="3" id="KW-1185">Reference proteome</keyword>
<keyword evidence="1" id="KW-0472">Membrane</keyword>
<reference evidence="2" key="1">
    <citation type="submission" date="2022-01" db="EMBL/GenBank/DDBJ databases">
        <title>Genome Sequence Resource for Two Populations of Ditylenchus destructor, the Migratory Endoparasitic Phytonematode.</title>
        <authorList>
            <person name="Zhang H."/>
            <person name="Lin R."/>
            <person name="Xie B."/>
        </authorList>
    </citation>
    <scope>NUCLEOTIDE SEQUENCE</scope>
    <source>
        <strain evidence="2">BazhouSP</strain>
    </source>
</reference>
<gene>
    <name evidence="2" type="ORF">DdX_03475</name>
</gene>
<proteinExistence type="predicted"/>
<accession>A0AAD4NBR3</accession>
<evidence type="ECO:0000313" key="2">
    <source>
        <dbReference type="EMBL" id="KAI1723321.1"/>
    </source>
</evidence>
<organism evidence="2 3">
    <name type="scientific">Ditylenchus destructor</name>
    <dbReference type="NCBI Taxonomy" id="166010"/>
    <lineage>
        <taxon>Eukaryota</taxon>
        <taxon>Metazoa</taxon>
        <taxon>Ecdysozoa</taxon>
        <taxon>Nematoda</taxon>
        <taxon>Chromadorea</taxon>
        <taxon>Rhabditida</taxon>
        <taxon>Tylenchina</taxon>
        <taxon>Tylenchomorpha</taxon>
        <taxon>Sphaerularioidea</taxon>
        <taxon>Anguinidae</taxon>
        <taxon>Anguininae</taxon>
        <taxon>Ditylenchus</taxon>
    </lineage>
</organism>
<dbReference type="Proteomes" id="UP001201812">
    <property type="component" value="Unassembled WGS sequence"/>
</dbReference>
<sequence>MQLYIIDGDPERPSPQLIANMNMQLLKSALFALCLSLFTVLIQSAPIVIYLHHEPANSDLASDYRSTSSQISYPQARLLGQYFPGKYLVSTSAGSDSIAATKRNIAIGRGDGFRPGK</sequence>
<evidence type="ECO:0000313" key="3">
    <source>
        <dbReference type="Proteomes" id="UP001201812"/>
    </source>
</evidence>
<name>A0AAD4NBR3_9BILA</name>
<keyword evidence="1" id="KW-0812">Transmembrane</keyword>
<evidence type="ECO:0000256" key="1">
    <source>
        <dbReference type="SAM" id="Phobius"/>
    </source>
</evidence>
<keyword evidence="1" id="KW-1133">Transmembrane helix</keyword>
<feature type="transmembrane region" description="Helical" evidence="1">
    <location>
        <begin position="29"/>
        <end position="51"/>
    </location>
</feature>
<comment type="caution">
    <text evidence="2">The sequence shown here is derived from an EMBL/GenBank/DDBJ whole genome shotgun (WGS) entry which is preliminary data.</text>
</comment>
<dbReference type="EMBL" id="JAKKPZ010000003">
    <property type="protein sequence ID" value="KAI1723321.1"/>
    <property type="molecule type" value="Genomic_DNA"/>
</dbReference>
<protein>
    <submittedName>
        <fullName evidence="2">Uncharacterized protein</fullName>
    </submittedName>
</protein>
<dbReference type="AlphaFoldDB" id="A0AAD4NBR3"/>